<feature type="transmembrane region" description="Helical" evidence="2">
    <location>
        <begin position="136"/>
        <end position="155"/>
    </location>
</feature>
<organism evidence="4 5">
    <name type="scientific">Dictyobacter halimunensis</name>
    <dbReference type="NCBI Taxonomy" id="3026934"/>
    <lineage>
        <taxon>Bacteria</taxon>
        <taxon>Bacillati</taxon>
        <taxon>Chloroflexota</taxon>
        <taxon>Ktedonobacteria</taxon>
        <taxon>Ktedonobacterales</taxon>
        <taxon>Dictyobacteraceae</taxon>
        <taxon>Dictyobacter</taxon>
    </lineage>
</organism>
<dbReference type="Pfam" id="PF13349">
    <property type="entry name" value="DUF4097"/>
    <property type="match status" value="1"/>
</dbReference>
<proteinExistence type="predicted"/>
<name>A0ABQ6FTG3_9CHLR</name>
<evidence type="ECO:0000256" key="2">
    <source>
        <dbReference type="SAM" id="Phobius"/>
    </source>
</evidence>
<reference evidence="4 5" key="1">
    <citation type="submission" date="2023-02" db="EMBL/GenBank/DDBJ databases">
        <title>Dictyobacter halimunensis sp. nov., a new member of the class Ktedonobacteria from forest soil in a geothermal area.</title>
        <authorList>
            <person name="Rachmania M.K."/>
            <person name="Ningsih F."/>
            <person name="Sakai Y."/>
            <person name="Yabe S."/>
            <person name="Yokota A."/>
            <person name="Sjamsuridzal W."/>
        </authorList>
    </citation>
    <scope>NUCLEOTIDE SEQUENCE [LARGE SCALE GENOMIC DNA]</scope>
    <source>
        <strain evidence="4 5">S3.2.2.5</strain>
    </source>
</reference>
<evidence type="ECO:0000259" key="3">
    <source>
        <dbReference type="Pfam" id="PF13349"/>
    </source>
</evidence>
<sequence length="412" mass="44048">MSKYPETGQASPKRQKKQQRSSPANQSEAQEETSEMPASDECTTEVAPTDETAVESPPLEEVQAEAATATEPVETAEGCEPSAPEVAEPVATTSPTMPATETRSKWGTGFWSPLSSRPPAPDWRIQRANQNDLGRILMFTLLIALVMGLIAVGIINRAGTQNASESYFFPQQEHQKIVINNDTGTIHIHSQEHGPFSFQVNKYSEGMGLGLINTDVTYNQDDAKTTVDARLDPDYLFAGSRGVDIDVTIPPTTSVEAYTATGTITITGNVSQVSARTASGSIVVDDSEGNMTLQADTGSIALHNVKGQLNASTRQGDIETRQVQLTGQSAMTVDNGAITFDGSLARTGNFHFTTINGSLSLSLPRFEAFHISVSSGSGPVSNEFGRLSNGKSPQAQIAVSTQRDAITIHQTR</sequence>
<dbReference type="Proteomes" id="UP001344906">
    <property type="component" value="Unassembled WGS sequence"/>
</dbReference>
<protein>
    <recommendedName>
        <fullName evidence="3">DUF4097 domain-containing protein</fullName>
    </recommendedName>
</protein>
<dbReference type="InterPro" id="IPR025164">
    <property type="entry name" value="Toastrack_DUF4097"/>
</dbReference>
<keyword evidence="2" id="KW-1133">Transmembrane helix</keyword>
<dbReference type="EMBL" id="BSRI01000002">
    <property type="protein sequence ID" value="GLV57561.1"/>
    <property type="molecule type" value="Genomic_DNA"/>
</dbReference>
<feature type="domain" description="DUF4097" evidence="3">
    <location>
        <begin position="176"/>
        <end position="384"/>
    </location>
</feature>
<evidence type="ECO:0000313" key="5">
    <source>
        <dbReference type="Proteomes" id="UP001344906"/>
    </source>
</evidence>
<keyword evidence="5" id="KW-1185">Reference proteome</keyword>
<comment type="caution">
    <text evidence="4">The sequence shown here is derived from an EMBL/GenBank/DDBJ whole genome shotgun (WGS) entry which is preliminary data.</text>
</comment>
<feature type="region of interest" description="Disordered" evidence="1">
    <location>
        <begin position="1"/>
        <end position="117"/>
    </location>
</feature>
<accession>A0ABQ6FTG3</accession>
<feature type="compositionally biased region" description="Polar residues" evidence="1">
    <location>
        <begin position="91"/>
        <end position="101"/>
    </location>
</feature>
<evidence type="ECO:0000313" key="4">
    <source>
        <dbReference type="EMBL" id="GLV57561.1"/>
    </source>
</evidence>
<dbReference type="RefSeq" id="WP_338253531.1">
    <property type="nucleotide sequence ID" value="NZ_BSRI01000002.1"/>
</dbReference>
<feature type="compositionally biased region" description="Low complexity" evidence="1">
    <location>
        <begin position="60"/>
        <end position="76"/>
    </location>
</feature>
<keyword evidence="2" id="KW-0472">Membrane</keyword>
<keyword evidence="2" id="KW-0812">Transmembrane</keyword>
<evidence type="ECO:0000256" key="1">
    <source>
        <dbReference type="SAM" id="MobiDB-lite"/>
    </source>
</evidence>
<gene>
    <name evidence="4" type="ORF">KDH_43970</name>
</gene>